<comment type="caution">
    <text evidence="2">The sequence shown here is derived from an EMBL/GenBank/DDBJ whole genome shotgun (WGS) entry which is preliminary data.</text>
</comment>
<feature type="transmembrane region" description="Helical" evidence="1">
    <location>
        <begin position="46"/>
        <end position="79"/>
    </location>
</feature>
<dbReference type="Proteomes" id="UP000264492">
    <property type="component" value="Unassembled WGS sequence"/>
</dbReference>
<accession>A0A371K2D4</accession>
<proteinExistence type="predicted"/>
<keyword evidence="1" id="KW-1133">Transmembrane helix</keyword>
<evidence type="ECO:0000313" key="2">
    <source>
        <dbReference type="EMBL" id="RDZ28081.1"/>
    </source>
</evidence>
<protein>
    <submittedName>
        <fullName evidence="2">Uncharacterized protein</fullName>
    </submittedName>
</protein>
<evidence type="ECO:0000313" key="3">
    <source>
        <dbReference type="Proteomes" id="UP000264492"/>
    </source>
</evidence>
<reference evidence="2 3" key="1">
    <citation type="submission" date="2018-08" db="EMBL/GenBank/DDBJ databases">
        <title>Lysobacter sp. zong2l5, whole genome shotgun sequence.</title>
        <authorList>
            <person name="Zhang X."/>
            <person name="Feng G."/>
            <person name="Zhu H."/>
        </authorList>
    </citation>
    <scope>NUCLEOTIDE SEQUENCE [LARGE SCALE GENOMIC DNA]</scope>
    <source>
        <strain evidence="3">zong2l5</strain>
    </source>
</reference>
<feature type="transmembrane region" description="Helical" evidence="1">
    <location>
        <begin position="91"/>
        <end position="108"/>
    </location>
</feature>
<keyword evidence="1" id="KW-0812">Transmembrane</keyword>
<organism evidence="2 3">
    <name type="scientific">Lysobacter silvisoli</name>
    <dbReference type="NCBI Taxonomy" id="2293254"/>
    <lineage>
        <taxon>Bacteria</taxon>
        <taxon>Pseudomonadati</taxon>
        <taxon>Pseudomonadota</taxon>
        <taxon>Gammaproteobacteria</taxon>
        <taxon>Lysobacterales</taxon>
        <taxon>Lysobacteraceae</taxon>
        <taxon>Lysobacter</taxon>
    </lineage>
</organism>
<dbReference type="RefSeq" id="WP_115857523.1">
    <property type="nucleotide sequence ID" value="NZ_QTSU01000001.1"/>
</dbReference>
<sequence length="117" mass="13186">MKRHALWIWCIAVSLVALIAIWFVFETRYMWFVSGDDFTFLRRGSLLGVGLIILLWGVYPSRILAALAAVGIFVFPPLFRGDKFVALDIPFSAWMLGALALVVAATELNRRARRALT</sequence>
<feature type="transmembrane region" description="Helical" evidence="1">
    <location>
        <begin position="6"/>
        <end position="25"/>
    </location>
</feature>
<name>A0A371K2D4_9GAMM</name>
<dbReference type="AlphaFoldDB" id="A0A371K2D4"/>
<keyword evidence="1" id="KW-0472">Membrane</keyword>
<gene>
    <name evidence="2" type="ORF">DX914_02740</name>
</gene>
<evidence type="ECO:0000256" key="1">
    <source>
        <dbReference type="SAM" id="Phobius"/>
    </source>
</evidence>
<dbReference type="EMBL" id="QTSU01000001">
    <property type="protein sequence ID" value="RDZ28081.1"/>
    <property type="molecule type" value="Genomic_DNA"/>
</dbReference>
<keyword evidence="3" id="KW-1185">Reference proteome</keyword>